<sequence length="42" mass="5125">MRNYKEFLLLLILLPSQKKKKKRLPLSRFFMINLLTEFLSVN</sequence>
<comment type="caution">
    <text evidence="1">The sequence shown here is derived from an EMBL/GenBank/DDBJ whole genome shotgun (WGS) entry which is preliminary data.</text>
</comment>
<evidence type="ECO:0000313" key="1">
    <source>
        <dbReference type="EMBL" id="KSU06850.1"/>
    </source>
</evidence>
<dbReference type="EMBL" id="LKLN01000020">
    <property type="protein sequence ID" value="KSU06850.1"/>
    <property type="molecule type" value="Genomic_DNA"/>
</dbReference>
<evidence type="ECO:0000313" key="2">
    <source>
        <dbReference type="Proteomes" id="UP000053058"/>
    </source>
</evidence>
<reference evidence="2" key="1">
    <citation type="submission" date="2015-10" db="EMBL/GenBank/DDBJ databases">
        <title>Draft Genome Sequences of 11 Lactococcus lactis subspecies cremoris strains.</title>
        <authorList>
            <person name="Wels M."/>
            <person name="Backus L."/>
            <person name="Boekhorst J."/>
            <person name="Dijkstra A."/>
            <person name="Beerthuizen M."/>
            <person name="Kelly W."/>
            <person name="Siezen R."/>
            <person name="Bachmann H."/>
            <person name="Van Hijum S."/>
        </authorList>
    </citation>
    <scope>NUCLEOTIDE SEQUENCE [LARGE SCALE GENOMIC DNA]</scope>
    <source>
        <strain evidence="2">KF282</strain>
    </source>
</reference>
<protein>
    <submittedName>
        <fullName evidence="1">Uncharacterized protein</fullName>
    </submittedName>
</protein>
<dbReference type="AlphaFoldDB" id="A0A0V8CZX3"/>
<proteinExistence type="predicted"/>
<dbReference type="Proteomes" id="UP000053058">
    <property type="component" value="Unassembled WGS sequence"/>
</dbReference>
<gene>
    <name evidence="1" type="ORF">KF282_0823</name>
</gene>
<accession>A0A0V8CZX3</accession>
<organism evidence="1 2">
    <name type="scientific">Lactococcus lactis subsp. lactis</name>
    <name type="common">Streptococcus lactis</name>
    <dbReference type="NCBI Taxonomy" id="1360"/>
    <lineage>
        <taxon>Bacteria</taxon>
        <taxon>Bacillati</taxon>
        <taxon>Bacillota</taxon>
        <taxon>Bacilli</taxon>
        <taxon>Lactobacillales</taxon>
        <taxon>Streptococcaceae</taxon>
        <taxon>Lactococcus</taxon>
    </lineage>
</organism>
<name>A0A0V8CZX3_LACLL</name>